<dbReference type="PANTHER" id="PTHR47117">
    <property type="entry name" value="STAR-RELATED LIPID TRANSFER PROTEIN 9"/>
    <property type="match status" value="1"/>
</dbReference>
<dbReference type="PANTHER" id="PTHR47117:SF5">
    <property type="entry name" value="KINESIN-LIKE PROTEIN KIF14"/>
    <property type="match status" value="1"/>
</dbReference>
<dbReference type="FunFam" id="3.40.850.10:FF:000042">
    <property type="entry name" value="Kinesin family member 14"/>
    <property type="match status" value="1"/>
</dbReference>
<proteinExistence type="inferred from homology"/>
<evidence type="ECO:0000256" key="11">
    <source>
        <dbReference type="SAM" id="MobiDB-lite"/>
    </source>
</evidence>
<evidence type="ECO:0000256" key="9">
    <source>
        <dbReference type="PROSITE-ProRule" id="PRU00283"/>
    </source>
</evidence>
<comment type="caution">
    <text evidence="13">The sequence shown here is derived from an EMBL/GenBank/DDBJ whole genome shotgun (WGS) entry which is preliminary data.</text>
</comment>
<evidence type="ECO:0000256" key="4">
    <source>
        <dbReference type="ARBA" id="ARBA00022741"/>
    </source>
</evidence>
<dbReference type="Pfam" id="PF00225">
    <property type="entry name" value="Kinesin"/>
    <property type="match status" value="1"/>
</dbReference>
<evidence type="ECO:0000313" key="13">
    <source>
        <dbReference type="EMBL" id="KAK7095052.1"/>
    </source>
</evidence>
<evidence type="ECO:0000256" key="1">
    <source>
        <dbReference type="ARBA" id="ARBA00004245"/>
    </source>
</evidence>
<keyword evidence="6" id="KW-0175">Coiled coil</keyword>
<sequence>MAYTSPMKQARGKRHLPDVPVDSPGVKGVSFNSNVVETSIGGTQTVAKMKGDPLAPVTGSKNLASTHTGVASQNQIASNVISGKGLTPACQTRQAKGQESREEAENKENVEKTDDTRTPRMKTVQQSKPVTDDDAVFASPIGRPAKAALLIKEFEKFTPTRPNHDNVRRTTQEYLDQVPQNFVTPPQHQLRRHTLETRVFETPDCYRSVQMETPRKPYLDLIPGTDDSMTEADGGEGEDSCSIMVAVRVRPYSQRELSDPNVKRVVSMGGNETTVTTDGGNVHRFAFDFSFWSFDQENGDFACQGQVYTSLAQPLLGKAFEGYNTCLFAYGQTGSGKSYSIMGHGQDTGIIPRFCEELFSRAVRASNKDKVKISVEISFFEIYNEKIHDLLASSKEKNGKKATLKVREHPVLGPYVEGLSTFVVNSFEDVEGWITLGTKNRATAATGMNDKSSRSHSVFTIVLTQTKTERVENQDHDHSITSKINLVDLAGSERQSQAQTTGERLREGANINKSLLTLGKVISVLAERSMASKKRKLFIPYRDSVLTWLLKESLGGNSKTAMIATISPSHHHQEETLSTLRYPLCNAPSLS</sequence>
<dbReference type="GO" id="GO:0008017">
    <property type="term" value="F:microtubule binding"/>
    <property type="evidence" value="ECO:0007669"/>
    <property type="project" value="InterPro"/>
</dbReference>
<dbReference type="InterPro" id="IPR027417">
    <property type="entry name" value="P-loop_NTPase"/>
</dbReference>
<dbReference type="InterPro" id="IPR019821">
    <property type="entry name" value="Kinesin_motor_CS"/>
</dbReference>
<dbReference type="GO" id="GO:0003777">
    <property type="term" value="F:microtubule motor activity"/>
    <property type="evidence" value="ECO:0007669"/>
    <property type="project" value="InterPro"/>
</dbReference>
<evidence type="ECO:0000256" key="7">
    <source>
        <dbReference type="ARBA" id="ARBA00023175"/>
    </source>
</evidence>
<reference evidence="13 14" key="1">
    <citation type="submission" date="2024-02" db="EMBL/GenBank/DDBJ databases">
        <title>Chromosome-scale genome assembly of the rough periwinkle Littorina saxatilis.</title>
        <authorList>
            <person name="De Jode A."/>
            <person name="Faria R."/>
            <person name="Formenti G."/>
            <person name="Sims Y."/>
            <person name="Smith T.P."/>
            <person name="Tracey A."/>
            <person name="Wood J.M.D."/>
            <person name="Zagrodzka Z.B."/>
            <person name="Johannesson K."/>
            <person name="Butlin R.K."/>
            <person name="Leder E.H."/>
        </authorList>
    </citation>
    <scope>NUCLEOTIDE SEQUENCE [LARGE SCALE GENOMIC DNA]</scope>
    <source>
        <strain evidence="13">Snail1</strain>
        <tissue evidence="13">Muscle</tissue>
    </source>
</reference>
<feature type="domain" description="Kinesin motor" evidence="12">
    <location>
        <begin position="242"/>
        <end position="589"/>
    </location>
</feature>
<keyword evidence="5 9" id="KW-0067">ATP-binding</keyword>
<evidence type="ECO:0000256" key="8">
    <source>
        <dbReference type="ARBA" id="ARBA00023212"/>
    </source>
</evidence>
<dbReference type="PROSITE" id="PS50067">
    <property type="entry name" value="KINESIN_MOTOR_2"/>
    <property type="match status" value="1"/>
</dbReference>
<feature type="region of interest" description="Disordered" evidence="11">
    <location>
        <begin position="1"/>
        <end position="30"/>
    </location>
</feature>
<dbReference type="InterPro" id="IPR036961">
    <property type="entry name" value="Kinesin_motor_dom_sf"/>
</dbReference>
<comment type="subcellular location">
    <subcellularLocation>
        <location evidence="1">Cytoplasm</location>
        <location evidence="1">Cytoskeleton</location>
    </subcellularLocation>
</comment>
<evidence type="ECO:0000256" key="3">
    <source>
        <dbReference type="ARBA" id="ARBA00022701"/>
    </source>
</evidence>
<dbReference type="EMBL" id="JBAMIC010000018">
    <property type="protein sequence ID" value="KAK7095052.1"/>
    <property type="molecule type" value="Genomic_DNA"/>
</dbReference>
<dbReference type="SUPFAM" id="SSF52540">
    <property type="entry name" value="P-loop containing nucleoside triphosphate hydrolases"/>
    <property type="match status" value="1"/>
</dbReference>
<dbReference type="GO" id="GO:0005524">
    <property type="term" value="F:ATP binding"/>
    <property type="evidence" value="ECO:0007669"/>
    <property type="project" value="UniProtKB-UniRule"/>
</dbReference>
<accession>A0AAN9AXT8</accession>
<evidence type="ECO:0000259" key="12">
    <source>
        <dbReference type="PROSITE" id="PS50067"/>
    </source>
</evidence>
<evidence type="ECO:0000256" key="5">
    <source>
        <dbReference type="ARBA" id="ARBA00022840"/>
    </source>
</evidence>
<dbReference type="PROSITE" id="PS00411">
    <property type="entry name" value="KINESIN_MOTOR_1"/>
    <property type="match status" value="1"/>
</dbReference>
<organism evidence="13 14">
    <name type="scientific">Littorina saxatilis</name>
    <dbReference type="NCBI Taxonomy" id="31220"/>
    <lineage>
        <taxon>Eukaryota</taxon>
        <taxon>Metazoa</taxon>
        <taxon>Spiralia</taxon>
        <taxon>Lophotrochozoa</taxon>
        <taxon>Mollusca</taxon>
        <taxon>Gastropoda</taxon>
        <taxon>Caenogastropoda</taxon>
        <taxon>Littorinimorpha</taxon>
        <taxon>Littorinoidea</taxon>
        <taxon>Littorinidae</taxon>
        <taxon>Littorina</taxon>
    </lineage>
</organism>
<feature type="binding site" evidence="9">
    <location>
        <begin position="331"/>
        <end position="338"/>
    </location>
    <ligand>
        <name>ATP</name>
        <dbReference type="ChEBI" id="CHEBI:30616"/>
    </ligand>
</feature>
<evidence type="ECO:0000256" key="6">
    <source>
        <dbReference type="ARBA" id="ARBA00023054"/>
    </source>
</evidence>
<dbReference type="GO" id="GO:0007018">
    <property type="term" value="P:microtubule-based movement"/>
    <property type="evidence" value="ECO:0007669"/>
    <property type="project" value="InterPro"/>
</dbReference>
<dbReference type="PRINTS" id="PR00380">
    <property type="entry name" value="KINESINHEAVY"/>
</dbReference>
<dbReference type="Proteomes" id="UP001374579">
    <property type="component" value="Unassembled WGS sequence"/>
</dbReference>
<feature type="compositionally biased region" description="Basic and acidic residues" evidence="11">
    <location>
        <begin position="96"/>
        <end position="118"/>
    </location>
</feature>
<keyword evidence="14" id="KW-1185">Reference proteome</keyword>
<keyword evidence="4 9" id="KW-0547">Nucleotide-binding</keyword>
<gene>
    <name evidence="13" type="ORF">V1264_006513</name>
</gene>
<evidence type="ECO:0000256" key="10">
    <source>
        <dbReference type="RuleBase" id="RU000394"/>
    </source>
</evidence>
<protein>
    <recommendedName>
        <fullName evidence="10">Kinesin-like protein</fullName>
    </recommendedName>
</protein>
<dbReference type="GO" id="GO:0005874">
    <property type="term" value="C:microtubule"/>
    <property type="evidence" value="ECO:0007669"/>
    <property type="project" value="UniProtKB-KW"/>
</dbReference>
<evidence type="ECO:0000313" key="14">
    <source>
        <dbReference type="Proteomes" id="UP001374579"/>
    </source>
</evidence>
<dbReference type="Gene3D" id="3.40.850.10">
    <property type="entry name" value="Kinesin motor domain"/>
    <property type="match status" value="1"/>
</dbReference>
<dbReference type="AlphaFoldDB" id="A0AAN9AXT8"/>
<feature type="region of interest" description="Disordered" evidence="11">
    <location>
        <begin position="88"/>
        <end position="137"/>
    </location>
</feature>
<comment type="similarity">
    <text evidence="9 10">Belongs to the TRAFAC class myosin-kinesin ATPase superfamily. Kinesin family.</text>
</comment>
<name>A0AAN9AXT8_9CAEN</name>
<evidence type="ECO:0000256" key="2">
    <source>
        <dbReference type="ARBA" id="ARBA00022490"/>
    </source>
</evidence>
<dbReference type="SMART" id="SM00129">
    <property type="entry name" value="KISc"/>
    <property type="match status" value="1"/>
</dbReference>
<dbReference type="InterPro" id="IPR001752">
    <property type="entry name" value="Kinesin_motor_dom"/>
</dbReference>
<keyword evidence="8" id="KW-0206">Cytoskeleton</keyword>
<keyword evidence="7 9" id="KW-0505">Motor protein</keyword>
<keyword evidence="2" id="KW-0963">Cytoplasm</keyword>
<keyword evidence="3 10" id="KW-0493">Microtubule</keyword>